<dbReference type="PROSITE" id="PS50977">
    <property type="entry name" value="HTH_TETR_2"/>
    <property type="match status" value="1"/>
</dbReference>
<keyword evidence="4" id="KW-0804">Transcription</keyword>
<dbReference type="InterPro" id="IPR036271">
    <property type="entry name" value="Tet_transcr_reg_TetR-rel_C_sf"/>
</dbReference>
<evidence type="ECO:0000313" key="8">
    <source>
        <dbReference type="Proteomes" id="UP000538196"/>
    </source>
</evidence>
<dbReference type="AlphaFoldDB" id="A0A7W4UT47"/>
<keyword evidence="3 5" id="KW-0238">DNA-binding</keyword>
<dbReference type="Proteomes" id="UP000538196">
    <property type="component" value="Unassembled WGS sequence"/>
</dbReference>
<dbReference type="Pfam" id="PF00440">
    <property type="entry name" value="TetR_N"/>
    <property type="match status" value="1"/>
</dbReference>
<gene>
    <name evidence="7" type="ORF">FHX33_000490</name>
</gene>
<evidence type="ECO:0000256" key="3">
    <source>
        <dbReference type="ARBA" id="ARBA00023125"/>
    </source>
</evidence>
<keyword evidence="1" id="KW-0678">Repressor</keyword>
<dbReference type="InterPro" id="IPR009057">
    <property type="entry name" value="Homeodomain-like_sf"/>
</dbReference>
<evidence type="ECO:0000259" key="6">
    <source>
        <dbReference type="PROSITE" id="PS50977"/>
    </source>
</evidence>
<dbReference type="PANTHER" id="PTHR30055">
    <property type="entry name" value="HTH-TYPE TRANSCRIPTIONAL REGULATOR RUTR"/>
    <property type="match status" value="1"/>
</dbReference>
<dbReference type="GO" id="GO:0003700">
    <property type="term" value="F:DNA-binding transcription factor activity"/>
    <property type="evidence" value="ECO:0007669"/>
    <property type="project" value="TreeGrafter"/>
</dbReference>
<keyword evidence="2" id="KW-0805">Transcription regulation</keyword>
<dbReference type="Pfam" id="PF13977">
    <property type="entry name" value="TetR_C_6"/>
    <property type="match status" value="1"/>
</dbReference>
<reference evidence="7 8" key="1">
    <citation type="submission" date="2020-08" db="EMBL/GenBank/DDBJ databases">
        <title>Sequencing the genomes of 1000 actinobacteria strains.</title>
        <authorList>
            <person name="Klenk H.-P."/>
        </authorList>
    </citation>
    <scope>NUCLEOTIDE SEQUENCE [LARGE SCALE GENOMIC DNA]</scope>
    <source>
        <strain evidence="7 8">DSM 20146</strain>
    </source>
</reference>
<evidence type="ECO:0000313" key="7">
    <source>
        <dbReference type="EMBL" id="MBB2965758.1"/>
    </source>
</evidence>
<organism evidence="7 8">
    <name type="scientific">Leifsonia aquatica</name>
    <name type="common">Corynebacterium aquaticum</name>
    <dbReference type="NCBI Taxonomy" id="144185"/>
    <lineage>
        <taxon>Bacteria</taxon>
        <taxon>Bacillati</taxon>
        <taxon>Actinomycetota</taxon>
        <taxon>Actinomycetes</taxon>
        <taxon>Micrococcales</taxon>
        <taxon>Microbacteriaceae</taxon>
        <taxon>Leifsonia</taxon>
    </lineage>
</organism>
<dbReference type="SUPFAM" id="SSF48498">
    <property type="entry name" value="Tetracyclin repressor-like, C-terminal domain"/>
    <property type="match status" value="1"/>
</dbReference>
<dbReference type="PANTHER" id="PTHR30055:SF234">
    <property type="entry name" value="HTH-TYPE TRANSCRIPTIONAL REGULATOR BETI"/>
    <property type="match status" value="1"/>
</dbReference>
<evidence type="ECO:0000256" key="4">
    <source>
        <dbReference type="ARBA" id="ARBA00023163"/>
    </source>
</evidence>
<protein>
    <submittedName>
        <fullName evidence="7">AcrR family transcriptional regulator</fullName>
    </submittedName>
</protein>
<dbReference type="InterPro" id="IPR039538">
    <property type="entry name" value="BetI_C"/>
</dbReference>
<proteinExistence type="predicted"/>
<dbReference type="EMBL" id="JACHVP010000001">
    <property type="protein sequence ID" value="MBB2965758.1"/>
    <property type="molecule type" value="Genomic_DNA"/>
</dbReference>
<feature type="DNA-binding region" description="H-T-H motif" evidence="5">
    <location>
        <begin position="31"/>
        <end position="50"/>
    </location>
</feature>
<dbReference type="Gene3D" id="1.10.357.10">
    <property type="entry name" value="Tetracycline Repressor, domain 2"/>
    <property type="match status" value="1"/>
</dbReference>
<dbReference type="InterPro" id="IPR001647">
    <property type="entry name" value="HTH_TetR"/>
</dbReference>
<comment type="caution">
    <text evidence="7">The sequence shown here is derived from an EMBL/GenBank/DDBJ whole genome shotgun (WGS) entry which is preliminary data.</text>
</comment>
<name>A0A7W4UT47_LEIAQ</name>
<evidence type="ECO:0000256" key="2">
    <source>
        <dbReference type="ARBA" id="ARBA00023015"/>
    </source>
</evidence>
<dbReference type="GO" id="GO:0000976">
    <property type="term" value="F:transcription cis-regulatory region binding"/>
    <property type="evidence" value="ECO:0007669"/>
    <property type="project" value="TreeGrafter"/>
</dbReference>
<evidence type="ECO:0000256" key="1">
    <source>
        <dbReference type="ARBA" id="ARBA00022491"/>
    </source>
</evidence>
<keyword evidence="8" id="KW-1185">Reference proteome</keyword>
<dbReference type="RefSeq" id="WP_021763912.1">
    <property type="nucleotide sequence ID" value="NZ_DAMDIH010000010.1"/>
</dbReference>
<sequence>MPKVIDHDQRRSDIIDVTWGLIVKGGLEAATMREIASEAGFANGALKHYFPGKDEIIQGTYERALGMMSGGVEQAVGDKTGLEALRAIVEASAPTTPEAITAGRVLLSFWERALSNEELHQAYRDHLVSWRAGLASYIAQGRADGDIVTATPDEQLVDEIVLINAGANIMSLIAPDLSTPALLEAQIEAFFQRLTTR</sequence>
<dbReference type="InterPro" id="IPR050109">
    <property type="entry name" value="HTH-type_TetR-like_transc_reg"/>
</dbReference>
<accession>A0A7W4UT47</accession>
<feature type="domain" description="HTH tetR-type" evidence="6">
    <location>
        <begin position="8"/>
        <end position="68"/>
    </location>
</feature>
<evidence type="ECO:0000256" key="5">
    <source>
        <dbReference type="PROSITE-ProRule" id="PRU00335"/>
    </source>
</evidence>
<dbReference type="SUPFAM" id="SSF46689">
    <property type="entry name" value="Homeodomain-like"/>
    <property type="match status" value="1"/>
</dbReference>